<evidence type="ECO:0000256" key="1">
    <source>
        <dbReference type="ARBA" id="ARBA00006440"/>
    </source>
</evidence>
<proteinExistence type="inferred from homology"/>
<feature type="region of interest" description="Disordered" evidence="2">
    <location>
        <begin position="439"/>
        <end position="471"/>
    </location>
</feature>
<dbReference type="OrthoDB" id="10023686at2759"/>
<name>A0A8J6AGY5_GALPY</name>
<reference evidence="4" key="1">
    <citation type="journal article" date="2021" name="Evol. Appl.">
        <title>The genome of the Pyrenean desman and the effects of bottlenecks and inbreeding on the genomic landscape of an endangered species.</title>
        <authorList>
            <person name="Escoda L."/>
            <person name="Castresana J."/>
        </authorList>
    </citation>
    <scope>NUCLEOTIDE SEQUENCE</scope>
    <source>
        <strain evidence="4">IBE-C5619</strain>
    </source>
</reference>
<dbReference type="Pfam" id="PF15067">
    <property type="entry name" value="FAM124"/>
    <property type="match status" value="1"/>
</dbReference>
<keyword evidence="5" id="KW-1185">Reference proteome</keyword>
<protein>
    <submittedName>
        <fullName evidence="4">Protein FAM124B</fullName>
    </submittedName>
</protein>
<dbReference type="InterPro" id="IPR046365">
    <property type="entry name" value="FAM124_dom"/>
</dbReference>
<feature type="domain" description="FAM124" evidence="3">
    <location>
        <begin position="23"/>
        <end position="260"/>
    </location>
</feature>
<evidence type="ECO:0000259" key="3">
    <source>
        <dbReference type="Pfam" id="PF15067"/>
    </source>
</evidence>
<sequence>MKGSPRAVARQVRMDEAPEALAMTVHLLANAGHGALLQQTLDQLLRCICPQVRLFLVSERVSPAARYYDKGHPRCSRSRFPGMSVLLFLHESLGEERLVCVLDSLQRWPWQCYPAQQAPGRPCPYILANQDFYSLDSQMPVWGVRQVHCGPEILRVTLYCSFDNYEDAIRLYEMILQREATLQKSTFCCFVLYATEGFALQLSLKQLPLGVSVDPKESSVLQFRVQEIGQLVPLLPHPCVPISHTRWQTQDYDGNKILLQVQLSPGLGVRNGELSYLNGTVGSDTLPQGSMLNPVSAGRTLEPRSRRSRGRRFKVGSIDLPEPGEHPASPGSKNTAWKSPGCSPQAFIQPHLPSPHLESAVKIKVLHRKNSFERLEAETNVDTGFTVVDSEPWPSFLSRLPRGLCASQPPSYVPASSLGAASSQHNGSIKERAHTLSLAGQRELGTRKSTSKCPLHQPIQNEEKEEEEFFI</sequence>
<dbReference type="PANTHER" id="PTHR14715:SF2">
    <property type="entry name" value="PROTEIN FAM124B"/>
    <property type="match status" value="1"/>
</dbReference>
<evidence type="ECO:0000256" key="2">
    <source>
        <dbReference type="SAM" id="MobiDB-lite"/>
    </source>
</evidence>
<comment type="similarity">
    <text evidence="1">Belongs to the FAM124 family.</text>
</comment>
<evidence type="ECO:0000313" key="5">
    <source>
        <dbReference type="Proteomes" id="UP000700334"/>
    </source>
</evidence>
<organism evidence="4 5">
    <name type="scientific">Galemys pyrenaicus</name>
    <name type="common">Iberian desman</name>
    <name type="synonym">Pyrenean desman</name>
    <dbReference type="NCBI Taxonomy" id="202257"/>
    <lineage>
        <taxon>Eukaryota</taxon>
        <taxon>Metazoa</taxon>
        <taxon>Chordata</taxon>
        <taxon>Craniata</taxon>
        <taxon>Vertebrata</taxon>
        <taxon>Euteleostomi</taxon>
        <taxon>Mammalia</taxon>
        <taxon>Eutheria</taxon>
        <taxon>Laurasiatheria</taxon>
        <taxon>Eulipotyphla</taxon>
        <taxon>Talpidae</taxon>
        <taxon>Galemys</taxon>
    </lineage>
</organism>
<feature type="region of interest" description="Disordered" evidence="2">
    <location>
        <begin position="285"/>
        <end position="350"/>
    </location>
</feature>
<dbReference type="Proteomes" id="UP000700334">
    <property type="component" value="Unassembled WGS sequence"/>
</dbReference>
<evidence type="ECO:0000313" key="4">
    <source>
        <dbReference type="EMBL" id="KAG8520833.1"/>
    </source>
</evidence>
<comment type="caution">
    <text evidence="4">The sequence shown here is derived from an EMBL/GenBank/DDBJ whole genome shotgun (WGS) entry which is preliminary data.</text>
</comment>
<dbReference type="InterPro" id="IPR029380">
    <property type="entry name" value="FAM124"/>
</dbReference>
<dbReference type="AlphaFoldDB" id="A0A8J6AGY5"/>
<dbReference type="EMBL" id="JAGFMF010011501">
    <property type="protein sequence ID" value="KAG8520833.1"/>
    <property type="molecule type" value="Genomic_DNA"/>
</dbReference>
<accession>A0A8J6AGY5</accession>
<dbReference type="PANTHER" id="PTHR14715">
    <property type="entry name" value="FAM124 DOMAIN-CONTAINING PROTEIN-RELATED"/>
    <property type="match status" value="1"/>
</dbReference>
<gene>
    <name evidence="4" type="ORF">J0S82_013953</name>
</gene>
<dbReference type="GO" id="GO:0005654">
    <property type="term" value="C:nucleoplasm"/>
    <property type="evidence" value="ECO:0007669"/>
    <property type="project" value="TreeGrafter"/>
</dbReference>